<dbReference type="InterPro" id="IPR025164">
    <property type="entry name" value="Toastrack_DUF4097"/>
</dbReference>
<protein>
    <submittedName>
        <fullName evidence="2">DUF4097 family beta strand repeat-containing protein</fullName>
    </submittedName>
</protein>
<dbReference type="EMBL" id="BAABJO010000046">
    <property type="protein sequence ID" value="GAA5140086.1"/>
    <property type="molecule type" value="Genomic_DNA"/>
</dbReference>
<evidence type="ECO:0000259" key="1">
    <source>
        <dbReference type="Pfam" id="PF13349"/>
    </source>
</evidence>
<keyword evidence="3" id="KW-1185">Reference proteome</keyword>
<comment type="caution">
    <text evidence="2">The sequence shown here is derived from an EMBL/GenBank/DDBJ whole genome shotgun (WGS) entry which is preliminary data.</text>
</comment>
<name>A0ABP9P4A2_9PSEU</name>
<feature type="domain" description="DUF4097" evidence="1">
    <location>
        <begin position="19"/>
        <end position="250"/>
    </location>
</feature>
<dbReference type="RefSeq" id="WP_345612413.1">
    <property type="nucleotide sequence ID" value="NZ_BAABJO010000046.1"/>
</dbReference>
<evidence type="ECO:0000313" key="2">
    <source>
        <dbReference type="EMBL" id="GAA5140086.1"/>
    </source>
</evidence>
<proteinExistence type="predicted"/>
<accession>A0ABP9P4A2</accession>
<evidence type="ECO:0000313" key="3">
    <source>
        <dbReference type="Proteomes" id="UP001500804"/>
    </source>
</evidence>
<reference evidence="3" key="1">
    <citation type="journal article" date="2019" name="Int. J. Syst. Evol. Microbiol.">
        <title>The Global Catalogue of Microorganisms (GCM) 10K type strain sequencing project: providing services to taxonomists for standard genome sequencing and annotation.</title>
        <authorList>
            <consortium name="The Broad Institute Genomics Platform"/>
            <consortium name="The Broad Institute Genome Sequencing Center for Infectious Disease"/>
            <person name="Wu L."/>
            <person name="Ma J."/>
        </authorList>
    </citation>
    <scope>NUCLEOTIDE SEQUENCE [LARGE SCALE GENOMIC DNA]</scope>
    <source>
        <strain evidence="3">JCM 18302</strain>
    </source>
</reference>
<dbReference type="Proteomes" id="UP001500804">
    <property type="component" value="Unassembled WGS sequence"/>
</dbReference>
<dbReference type="Pfam" id="PF13349">
    <property type="entry name" value="DUF4097"/>
    <property type="match status" value="1"/>
</dbReference>
<sequence>MPTFATPEPITVTLDLVIADLRLRAGERADTVVTIGPRDPSNSEDVQLAERTRVDFADGRLEIRAHRSWRSLSPFRTGGALEIEIELPAGSEVRGEASIAEVHAAGELGACRFTTSIGDLTFDRTGPATLSTHGRVTVGRIGGAAEISSAGAVRIDETAGTTTIKNLNGATQVGIVGGGLTCRSANGGISIDTALADVKATTSNGDIRVDEVVRGDISLETANGRIEVGIRPGTAARLDVHSRLGRVRNALDAADGPAGSDEIAGVRARTSLGDIVIRRPETRTAR</sequence>
<gene>
    <name evidence="2" type="ORF">GCM10023320_77210</name>
</gene>
<organism evidence="2 3">
    <name type="scientific">Pseudonocardia adelaidensis</name>
    <dbReference type="NCBI Taxonomy" id="648754"/>
    <lineage>
        <taxon>Bacteria</taxon>
        <taxon>Bacillati</taxon>
        <taxon>Actinomycetota</taxon>
        <taxon>Actinomycetes</taxon>
        <taxon>Pseudonocardiales</taxon>
        <taxon>Pseudonocardiaceae</taxon>
        <taxon>Pseudonocardia</taxon>
    </lineage>
</organism>